<organism evidence="2 3">
    <name type="scientific">Collybiopsis luxurians FD-317 M1</name>
    <dbReference type="NCBI Taxonomy" id="944289"/>
    <lineage>
        <taxon>Eukaryota</taxon>
        <taxon>Fungi</taxon>
        <taxon>Dikarya</taxon>
        <taxon>Basidiomycota</taxon>
        <taxon>Agaricomycotina</taxon>
        <taxon>Agaricomycetes</taxon>
        <taxon>Agaricomycetidae</taxon>
        <taxon>Agaricales</taxon>
        <taxon>Marasmiineae</taxon>
        <taxon>Omphalotaceae</taxon>
        <taxon>Collybiopsis</taxon>
        <taxon>Collybiopsis luxurians</taxon>
    </lineage>
</organism>
<feature type="region of interest" description="Disordered" evidence="1">
    <location>
        <begin position="72"/>
        <end position="111"/>
    </location>
</feature>
<name>A0A0D0BQ37_9AGAR</name>
<dbReference type="AlphaFoldDB" id="A0A0D0BQ37"/>
<gene>
    <name evidence="2" type="ORF">GYMLUDRAFT_64637</name>
</gene>
<reference evidence="2 3" key="1">
    <citation type="submission" date="2014-04" db="EMBL/GenBank/DDBJ databases">
        <title>Evolutionary Origins and Diversification of the Mycorrhizal Mutualists.</title>
        <authorList>
            <consortium name="DOE Joint Genome Institute"/>
            <consortium name="Mycorrhizal Genomics Consortium"/>
            <person name="Kohler A."/>
            <person name="Kuo A."/>
            <person name="Nagy L.G."/>
            <person name="Floudas D."/>
            <person name="Copeland A."/>
            <person name="Barry K.W."/>
            <person name="Cichocki N."/>
            <person name="Veneault-Fourrey C."/>
            <person name="LaButti K."/>
            <person name="Lindquist E.A."/>
            <person name="Lipzen A."/>
            <person name="Lundell T."/>
            <person name="Morin E."/>
            <person name="Murat C."/>
            <person name="Riley R."/>
            <person name="Ohm R."/>
            <person name="Sun H."/>
            <person name="Tunlid A."/>
            <person name="Henrissat B."/>
            <person name="Grigoriev I.V."/>
            <person name="Hibbett D.S."/>
            <person name="Martin F."/>
        </authorList>
    </citation>
    <scope>NUCLEOTIDE SEQUENCE [LARGE SCALE GENOMIC DNA]</scope>
    <source>
        <strain evidence="2 3">FD-317 M1</strain>
    </source>
</reference>
<dbReference type="HOGENOM" id="CLU_2158699_0_0_1"/>
<dbReference type="Proteomes" id="UP000053593">
    <property type="component" value="Unassembled WGS sequence"/>
</dbReference>
<proteinExistence type="predicted"/>
<protein>
    <submittedName>
        <fullName evidence="2">Uncharacterized protein</fullName>
    </submittedName>
</protein>
<keyword evidence="3" id="KW-1185">Reference proteome</keyword>
<sequence length="111" mass="12108">MRLLIESGFATAALSIADLCIFMAFPAQLYHIPLCDGLGNLHSITLLIIHNSRTSAKSQDTWDAVQTSLHFGQTPQNSAYGTQSERRNDQSSGPEFGAMRSHSVLETQDAV</sequence>
<evidence type="ECO:0000256" key="1">
    <source>
        <dbReference type="SAM" id="MobiDB-lite"/>
    </source>
</evidence>
<dbReference type="EMBL" id="KN834856">
    <property type="protein sequence ID" value="KIK51729.1"/>
    <property type="molecule type" value="Genomic_DNA"/>
</dbReference>
<evidence type="ECO:0000313" key="3">
    <source>
        <dbReference type="Proteomes" id="UP000053593"/>
    </source>
</evidence>
<evidence type="ECO:0000313" key="2">
    <source>
        <dbReference type="EMBL" id="KIK51729.1"/>
    </source>
</evidence>
<accession>A0A0D0BQ37</accession>
<feature type="compositionally biased region" description="Polar residues" evidence="1">
    <location>
        <begin position="72"/>
        <end position="83"/>
    </location>
</feature>